<protein>
    <submittedName>
        <fullName evidence="1">Uncharacterized protein</fullName>
    </submittedName>
</protein>
<dbReference type="AlphaFoldDB" id="A0A9J5XNG5"/>
<dbReference type="OrthoDB" id="1328011at2759"/>
<sequence>MAACPTGRFLLRFGHREATLTQWPSSYSSRTDNQVRVGPKAVMVAALVAGVEIDFARIFAGREIHGDIFGTSTTYPFPCLILVQRCEGLRSAIGIV</sequence>
<dbReference type="EMBL" id="JACXVP010000008">
    <property type="protein sequence ID" value="KAG5589023.1"/>
    <property type="molecule type" value="Genomic_DNA"/>
</dbReference>
<gene>
    <name evidence="1" type="ORF">H5410_039537</name>
</gene>
<reference evidence="1 2" key="1">
    <citation type="submission" date="2020-09" db="EMBL/GenBank/DDBJ databases">
        <title>De no assembly of potato wild relative species, Solanum commersonii.</title>
        <authorList>
            <person name="Cho K."/>
        </authorList>
    </citation>
    <scope>NUCLEOTIDE SEQUENCE [LARGE SCALE GENOMIC DNA]</scope>
    <source>
        <strain evidence="1">LZ3.2</strain>
        <tissue evidence="1">Leaf</tissue>
    </source>
</reference>
<evidence type="ECO:0000313" key="2">
    <source>
        <dbReference type="Proteomes" id="UP000824120"/>
    </source>
</evidence>
<evidence type="ECO:0000313" key="1">
    <source>
        <dbReference type="EMBL" id="KAG5589023.1"/>
    </source>
</evidence>
<organism evidence="1 2">
    <name type="scientific">Solanum commersonii</name>
    <name type="common">Commerson's wild potato</name>
    <name type="synonym">Commerson's nightshade</name>
    <dbReference type="NCBI Taxonomy" id="4109"/>
    <lineage>
        <taxon>Eukaryota</taxon>
        <taxon>Viridiplantae</taxon>
        <taxon>Streptophyta</taxon>
        <taxon>Embryophyta</taxon>
        <taxon>Tracheophyta</taxon>
        <taxon>Spermatophyta</taxon>
        <taxon>Magnoliopsida</taxon>
        <taxon>eudicotyledons</taxon>
        <taxon>Gunneridae</taxon>
        <taxon>Pentapetalae</taxon>
        <taxon>asterids</taxon>
        <taxon>lamiids</taxon>
        <taxon>Solanales</taxon>
        <taxon>Solanaceae</taxon>
        <taxon>Solanoideae</taxon>
        <taxon>Solaneae</taxon>
        <taxon>Solanum</taxon>
    </lineage>
</organism>
<dbReference type="Proteomes" id="UP000824120">
    <property type="component" value="Chromosome 8"/>
</dbReference>
<name>A0A9J5XNG5_SOLCO</name>
<proteinExistence type="predicted"/>
<keyword evidence="2" id="KW-1185">Reference proteome</keyword>
<comment type="caution">
    <text evidence="1">The sequence shown here is derived from an EMBL/GenBank/DDBJ whole genome shotgun (WGS) entry which is preliminary data.</text>
</comment>
<accession>A0A9J5XNG5</accession>